<evidence type="ECO:0000313" key="3">
    <source>
        <dbReference type="EMBL" id="SDQ84476.1"/>
    </source>
</evidence>
<name>A0A1H1E8H9_9MICC</name>
<organism evidence="3 4">
    <name type="scientific">Crystallibacter crystallopoietes</name>
    <dbReference type="NCBI Taxonomy" id="37928"/>
    <lineage>
        <taxon>Bacteria</taxon>
        <taxon>Bacillati</taxon>
        <taxon>Actinomycetota</taxon>
        <taxon>Actinomycetes</taxon>
        <taxon>Micrococcales</taxon>
        <taxon>Micrococcaceae</taxon>
        <taxon>Crystallibacter</taxon>
    </lineage>
</organism>
<evidence type="ECO:0000259" key="2">
    <source>
        <dbReference type="SMART" id="SM00507"/>
    </source>
</evidence>
<dbReference type="AlphaFoldDB" id="A0A1H1E8H9"/>
<feature type="domain" description="HNH nuclease" evidence="2">
    <location>
        <begin position="391"/>
        <end position="443"/>
    </location>
</feature>
<dbReference type="CDD" id="cd00085">
    <property type="entry name" value="HNHc"/>
    <property type="match status" value="1"/>
</dbReference>
<dbReference type="Pfam" id="PF02720">
    <property type="entry name" value="DUF222"/>
    <property type="match status" value="1"/>
</dbReference>
<feature type="region of interest" description="Disordered" evidence="1">
    <location>
        <begin position="289"/>
        <end position="314"/>
    </location>
</feature>
<sequence>MSTDDATRTGLPSDKPRGSVLERGLYKALAEAAIESMINRQSAVERLVGSWEILPPAKLGELLASIDPDTLDDDDAIEFLKASARHRAWTESLQSAALNRFAELRPQLDGPGEEGISKFAAGEISAALAMPNQSARKALKEAKFIHEFLPGTADAMQAGRLDQQRATVIARAATSLPDAVLNDFEAAVLPKASSLTRGRLAKFAEKHRDALHPEPLETRFHRAAAEREVFFLPQPDGMADCCARIPAHLAAIIEARVEAGARALQGPEESRTLPQLRADVFCEMLLNPEAPPLEGPDQQSASAEPIPVGKSETAKSGSCGTINITGLSATVSLETLLGLSEAPGDLAGYGPLPPSLARELAGLAKSWLPVLTSDDGTFVRAAAKKRIPPKALKRWVQFRDKRCRFPNCDRPAASCETDHTVAWEDGGLSWLLNLACLCKMHHDLKHLAGWKCRQLDGGVLEWVAPTGHRYLDIPEPIGPLIPTPRKQSSAPPDNPGVRPGTGRGSPRRDLDEFAQQEPPQPDPQDPFQPANLIPLTQLPLLSREEAYPPPF</sequence>
<evidence type="ECO:0000313" key="4">
    <source>
        <dbReference type="Proteomes" id="UP000181917"/>
    </source>
</evidence>
<dbReference type="KEGG" id="acry:AC20117_03500"/>
<dbReference type="OrthoDB" id="5197219at2"/>
<accession>A0A1H1E8H9</accession>
<dbReference type="InterPro" id="IPR003870">
    <property type="entry name" value="DUF222"/>
</dbReference>
<dbReference type="EMBL" id="FNKH01000002">
    <property type="protein sequence ID" value="SDQ84476.1"/>
    <property type="molecule type" value="Genomic_DNA"/>
</dbReference>
<evidence type="ECO:0000256" key="1">
    <source>
        <dbReference type="SAM" id="MobiDB-lite"/>
    </source>
</evidence>
<protein>
    <recommendedName>
        <fullName evidence="2">HNH nuclease domain-containing protein</fullName>
    </recommendedName>
</protein>
<keyword evidence="4" id="KW-1185">Reference proteome</keyword>
<dbReference type="STRING" id="37928.SAMN04489742_2791"/>
<gene>
    <name evidence="3" type="ORF">SAMN04489742_2791</name>
</gene>
<reference evidence="3 4" key="1">
    <citation type="submission" date="2016-10" db="EMBL/GenBank/DDBJ databases">
        <authorList>
            <person name="de Groot N.N."/>
        </authorList>
    </citation>
    <scope>NUCLEOTIDE SEQUENCE [LARGE SCALE GENOMIC DNA]</scope>
    <source>
        <strain evidence="3 4">DSM 20117</strain>
    </source>
</reference>
<dbReference type="SMART" id="SM00507">
    <property type="entry name" value="HNHc"/>
    <property type="match status" value="1"/>
</dbReference>
<dbReference type="InterPro" id="IPR003615">
    <property type="entry name" value="HNH_nuc"/>
</dbReference>
<feature type="region of interest" description="Disordered" evidence="1">
    <location>
        <begin position="475"/>
        <end position="532"/>
    </location>
</feature>
<proteinExistence type="predicted"/>
<dbReference type="Proteomes" id="UP000181917">
    <property type="component" value="Unassembled WGS sequence"/>
</dbReference>